<dbReference type="KEGG" id="trc:DYE49_07120"/>
<comment type="similarity">
    <text evidence="1">Belongs to the universal stress protein A family.</text>
</comment>
<reference evidence="3 4" key="1">
    <citation type="submission" date="2018-08" db="EMBL/GenBank/DDBJ databases">
        <title>The first complete genome of Treponema rectale (CHPAT), a commensal spirochete of the bovine rectum.</title>
        <authorList>
            <person name="Staton G.J."/>
            <person name="Clegg S.R."/>
            <person name="Carter S.D."/>
            <person name="Radford A.D."/>
            <person name="Darby A."/>
            <person name="Hall N."/>
            <person name="Birtles R.J."/>
            <person name="Evans N.J."/>
        </authorList>
    </citation>
    <scope>NUCLEOTIDE SEQUENCE [LARGE SCALE GENOMIC DNA]</scope>
    <source>
        <strain evidence="3 4">CHPA</strain>
    </source>
</reference>
<evidence type="ECO:0000313" key="4">
    <source>
        <dbReference type="Proteomes" id="UP000593591"/>
    </source>
</evidence>
<dbReference type="InterPro" id="IPR014729">
    <property type="entry name" value="Rossmann-like_a/b/a_fold"/>
</dbReference>
<dbReference type="InterPro" id="IPR006016">
    <property type="entry name" value="UspA"/>
</dbReference>
<sequence length="165" mass="18375">MMKKLLEKVLVACNGSDSSLRAVKYGIILSRQTQVQVKVVYIVDSASIKQLTLSRFMDPDEARKISQRLEEDGKNILEHIKLLAKSKKVNIETELRDGAVWSQVISAADEWDADLILLGGTSEGNNMRALNRASVTKQDSEIIGSAHSSVMVVREPHIDQLFKIL</sequence>
<dbReference type="AlphaFoldDB" id="A0A7M1XMF8"/>
<dbReference type="PANTHER" id="PTHR46268:SF6">
    <property type="entry name" value="UNIVERSAL STRESS PROTEIN UP12"/>
    <property type="match status" value="1"/>
</dbReference>
<dbReference type="Pfam" id="PF00582">
    <property type="entry name" value="Usp"/>
    <property type="match status" value="1"/>
</dbReference>
<evidence type="ECO:0000313" key="3">
    <source>
        <dbReference type="EMBL" id="QOS40235.1"/>
    </source>
</evidence>
<gene>
    <name evidence="3" type="ORF">DYE49_07120</name>
</gene>
<dbReference type="Gene3D" id="3.40.50.620">
    <property type="entry name" value="HUPs"/>
    <property type="match status" value="1"/>
</dbReference>
<dbReference type="EMBL" id="CP031517">
    <property type="protein sequence ID" value="QOS40235.1"/>
    <property type="molecule type" value="Genomic_DNA"/>
</dbReference>
<organism evidence="3 4">
    <name type="scientific">Treponema rectale</name>
    <dbReference type="NCBI Taxonomy" id="744512"/>
    <lineage>
        <taxon>Bacteria</taxon>
        <taxon>Pseudomonadati</taxon>
        <taxon>Spirochaetota</taxon>
        <taxon>Spirochaetia</taxon>
        <taxon>Spirochaetales</taxon>
        <taxon>Treponemataceae</taxon>
        <taxon>Treponema</taxon>
    </lineage>
</organism>
<dbReference type="SUPFAM" id="SSF52402">
    <property type="entry name" value="Adenine nucleotide alpha hydrolases-like"/>
    <property type="match status" value="1"/>
</dbReference>
<protein>
    <submittedName>
        <fullName evidence="3">Universal stress protein</fullName>
    </submittedName>
</protein>
<evidence type="ECO:0000256" key="1">
    <source>
        <dbReference type="ARBA" id="ARBA00008791"/>
    </source>
</evidence>
<dbReference type="PANTHER" id="PTHR46268">
    <property type="entry name" value="STRESS RESPONSE PROTEIN NHAX"/>
    <property type="match status" value="1"/>
</dbReference>
<evidence type="ECO:0000259" key="2">
    <source>
        <dbReference type="Pfam" id="PF00582"/>
    </source>
</evidence>
<dbReference type="Proteomes" id="UP000593591">
    <property type="component" value="Chromosome"/>
</dbReference>
<accession>A0A7M1XMF8</accession>
<name>A0A7M1XMF8_9SPIR</name>
<dbReference type="CDD" id="cd00293">
    <property type="entry name" value="USP-like"/>
    <property type="match status" value="1"/>
</dbReference>
<proteinExistence type="inferred from homology"/>
<feature type="domain" description="UspA" evidence="2">
    <location>
        <begin position="7"/>
        <end position="154"/>
    </location>
</feature>